<name>A0ABT2VJZ3_9ALTE</name>
<keyword evidence="6" id="KW-0418">Kinase</keyword>
<dbReference type="CDD" id="cd13970">
    <property type="entry name" value="ABC1_ADCK3"/>
    <property type="match status" value="1"/>
</dbReference>
<proteinExistence type="inferred from homology"/>
<dbReference type="PANTHER" id="PTHR43851:SF3">
    <property type="entry name" value="COENZYME Q8"/>
    <property type="match status" value="1"/>
</dbReference>
<keyword evidence="2" id="KW-0808">Transferase</keyword>
<dbReference type="InterPro" id="IPR051409">
    <property type="entry name" value="Atypical_kinase_ADCK"/>
</dbReference>
<comment type="caution">
    <text evidence="6">The sequence shown here is derived from an EMBL/GenBank/DDBJ whole genome shotgun (WGS) entry which is preliminary data.</text>
</comment>
<keyword evidence="7" id="KW-1185">Reference proteome</keyword>
<gene>
    <name evidence="6" type="ORF">OCL06_03055</name>
</gene>
<dbReference type="RefSeq" id="WP_262992262.1">
    <property type="nucleotide sequence ID" value="NZ_JAOTJC010000004.1"/>
</dbReference>
<protein>
    <submittedName>
        <fullName evidence="6">AarF/ABC1/UbiB kinase family protein</fullName>
    </submittedName>
</protein>
<dbReference type="InterPro" id="IPR034646">
    <property type="entry name" value="ADCK3_dom"/>
</dbReference>
<dbReference type="GO" id="GO:0016301">
    <property type="term" value="F:kinase activity"/>
    <property type="evidence" value="ECO:0007669"/>
    <property type="project" value="UniProtKB-KW"/>
</dbReference>
<dbReference type="InterPro" id="IPR004147">
    <property type="entry name" value="ABC1_dom"/>
</dbReference>
<keyword evidence="3" id="KW-0547">Nucleotide-binding</keyword>
<sequence>MSNDKPGRRVPTGRIARVGRLGALAGRIATNVVTRGAGQWATGKRPTLSGLLMTPANITRIADQLATMRGAAMKIGQLISMDGGDFLPPELAEILARLRDNAEPMPKAQLIEVLANQWQPDWQDTLLYFSFTPVAAASIGQVHKVITLDGDILAIKVQYPGVKASIDADVDNVATLIRLSGLIPKDVALQTILDDAKAQLHQEADYQREAKMLSRYRQLCTPYTRFEIPQVVESLTTDTVLAMTYHDGIPIEELTTASQGIRDAVMAALMTLFFREVFDFQLLQSDPNLANYRYRLADDKLILLDFGATREIPDAISRGYQQLLQAAADEDTKRMAVTALALGLILPSHSALQRDAVVAIGMQACESIRHQGAYDFGNSDLLVQLHDMGMALTYEHNFWHVPPADALFIHRKLGGLYMLAKRLGARMDMRAIAAPWLD</sequence>
<dbReference type="Pfam" id="PF03109">
    <property type="entry name" value="ABC1"/>
    <property type="match status" value="1"/>
</dbReference>
<evidence type="ECO:0000256" key="2">
    <source>
        <dbReference type="ARBA" id="ARBA00022679"/>
    </source>
</evidence>
<reference evidence="7" key="1">
    <citation type="submission" date="2023-07" db="EMBL/GenBank/DDBJ databases">
        <title>Study on multiphase classification of strain Alteromonas salexigens isolated from the Yellow Sea.</title>
        <authorList>
            <person name="Sun L."/>
        </authorList>
    </citation>
    <scope>NUCLEOTIDE SEQUENCE [LARGE SCALE GENOMIC DNA]</scope>
    <source>
        <strain evidence="7">ASW11-19</strain>
    </source>
</reference>
<evidence type="ECO:0000256" key="4">
    <source>
        <dbReference type="ARBA" id="ARBA00022840"/>
    </source>
</evidence>
<organism evidence="6 7">
    <name type="scientific">Alteromonas salexigens</name>
    <dbReference type="NCBI Taxonomy" id="2982530"/>
    <lineage>
        <taxon>Bacteria</taxon>
        <taxon>Pseudomonadati</taxon>
        <taxon>Pseudomonadota</taxon>
        <taxon>Gammaproteobacteria</taxon>
        <taxon>Alteromonadales</taxon>
        <taxon>Alteromonadaceae</taxon>
        <taxon>Alteromonas/Salinimonas group</taxon>
        <taxon>Alteromonas</taxon>
    </lineage>
</organism>
<dbReference type="PANTHER" id="PTHR43851">
    <property type="match status" value="1"/>
</dbReference>
<comment type="similarity">
    <text evidence="1">Belongs to the protein kinase superfamily. ADCK protein kinase family.</text>
</comment>
<evidence type="ECO:0000313" key="6">
    <source>
        <dbReference type="EMBL" id="MCU7553576.1"/>
    </source>
</evidence>
<feature type="domain" description="ABC1 atypical kinase-like" evidence="5">
    <location>
        <begin position="97"/>
        <end position="336"/>
    </location>
</feature>
<dbReference type="SUPFAM" id="SSF56112">
    <property type="entry name" value="Protein kinase-like (PK-like)"/>
    <property type="match status" value="1"/>
</dbReference>
<dbReference type="Proteomes" id="UP001209257">
    <property type="component" value="Unassembled WGS sequence"/>
</dbReference>
<evidence type="ECO:0000256" key="3">
    <source>
        <dbReference type="ARBA" id="ARBA00022741"/>
    </source>
</evidence>
<evidence type="ECO:0000313" key="7">
    <source>
        <dbReference type="Proteomes" id="UP001209257"/>
    </source>
</evidence>
<dbReference type="InterPro" id="IPR011009">
    <property type="entry name" value="Kinase-like_dom_sf"/>
</dbReference>
<accession>A0ABT2VJZ3</accession>
<dbReference type="EMBL" id="JAOTJC010000004">
    <property type="protein sequence ID" value="MCU7553576.1"/>
    <property type="molecule type" value="Genomic_DNA"/>
</dbReference>
<evidence type="ECO:0000256" key="1">
    <source>
        <dbReference type="ARBA" id="ARBA00009670"/>
    </source>
</evidence>
<evidence type="ECO:0000259" key="5">
    <source>
        <dbReference type="Pfam" id="PF03109"/>
    </source>
</evidence>
<keyword evidence="4" id="KW-0067">ATP-binding</keyword>